<dbReference type="InterPro" id="IPR002035">
    <property type="entry name" value="VWF_A"/>
</dbReference>
<name>A0ABX7N9H2_9BACT</name>
<dbReference type="Gene3D" id="3.40.50.410">
    <property type="entry name" value="von Willebrand factor, type A domain"/>
    <property type="match status" value="1"/>
</dbReference>
<dbReference type="RefSeq" id="WP_206714704.1">
    <property type="nucleotide sequence ID" value="NZ_CP071091.1"/>
</dbReference>
<evidence type="ECO:0000313" key="3">
    <source>
        <dbReference type="EMBL" id="QSQ12998.1"/>
    </source>
</evidence>
<dbReference type="InterPro" id="IPR036465">
    <property type="entry name" value="vWFA_dom_sf"/>
</dbReference>
<feature type="domain" description="VWFA" evidence="2">
    <location>
        <begin position="196"/>
        <end position="378"/>
    </location>
</feature>
<dbReference type="PROSITE" id="PS50234">
    <property type="entry name" value="VWFA"/>
    <property type="match status" value="1"/>
</dbReference>
<evidence type="ECO:0000259" key="2">
    <source>
        <dbReference type="PROSITE" id="PS50234"/>
    </source>
</evidence>
<dbReference type="SMART" id="SM00327">
    <property type="entry name" value="VWA"/>
    <property type="match status" value="1"/>
</dbReference>
<dbReference type="Pfam" id="PF12034">
    <property type="entry name" value="YfbK_C"/>
    <property type="match status" value="1"/>
</dbReference>
<organism evidence="3 4">
    <name type="scientific">Myxococcus landrumensis</name>
    <dbReference type="NCBI Taxonomy" id="2813577"/>
    <lineage>
        <taxon>Bacteria</taxon>
        <taxon>Pseudomonadati</taxon>
        <taxon>Myxococcota</taxon>
        <taxon>Myxococcia</taxon>
        <taxon>Myxococcales</taxon>
        <taxon>Cystobacterineae</taxon>
        <taxon>Myxococcaceae</taxon>
        <taxon>Myxococcus</taxon>
    </lineage>
</organism>
<accession>A0ABX7N9H2</accession>
<dbReference type="SUPFAM" id="SSF53300">
    <property type="entry name" value="vWA-like"/>
    <property type="match status" value="1"/>
</dbReference>
<dbReference type="InterPro" id="IPR022156">
    <property type="entry name" value="Uncharacterised_YfbK_N"/>
</dbReference>
<reference evidence="3 4" key="1">
    <citation type="submission" date="2021-02" db="EMBL/GenBank/DDBJ databases">
        <title>De Novo genome assembly of isolated myxobacteria.</title>
        <authorList>
            <person name="Stevens D.C."/>
        </authorList>
    </citation>
    <scope>NUCLEOTIDE SEQUENCE [LARGE SCALE GENOMIC DNA]</scope>
    <source>
        <strain evidence="3 4">SCHIC003</strain>
    </source>
</reference>
<dbReference type="Pfam" id="PF12450">
    <property type="entry name" value="vWF_A"/>
    <property type="match status" value="1"/>
</dbReference>
<dbReference type="InterPro" id="IPR021908">
    <property type="entry name" value="YfbK_C"/>
</dbReference>
<sequence length="549" mass="59115">MSKRAFTVLAVLTFVLLAFVGTVTFFGDNIRKYFGSGTVCLAGDPSPSHSAAALAASPASPSSVDRLHRKSMRSFGSDAYDDAPAAPPSRPGRTASNPYTLTSEDTLSTFAVDVDTASYAQFRRAVKGDRIPSDATVRVEEWVNYFRYRVPEPTPAEGPFHVALEAAPSPFSPQQHLLKVSLQGRHLTQAQRKPTHLVFLVDISGSMAGDDRLGLAKKSMKLAVAGLNPTDTVALTTYAGDVRTVLEPTPVSKRKDIDAAIDALTTGGGTNMGNGLELAYQHAVRKAGSKNVSRVVVLTDGDTNLGRDQTADAMLASIGKYVKEGVTLSTIGFGMGNYRDDLMERLANRGNGNCYYIDSEKEARRVFQEQIGGTMEVIAQDVKIQVEFDKAAVKGYRLLGYENRAIADKDFRKDSVDAGEVGSGHTVTALYELDLTGEGSRVATVRVRAKKPGGSEAAEQLFPLERSQVRDSLSTASADLRFAIAVAGTADLLRGTTPNDDRSFARLHALAADAVDGQEDREEFLMLLGKLRELLAPRGAIQSAQRQPY</sequence>
<dbReference type="PANTHER" id="PTHR10579">
    <property type="entry name" value="CALCIUM-ACTIVATED CHLORIDE CHANNEL REGULATOR"/>
    <property type="match status" value="1"/>
</dbReference>
<keyword evidence="4" id="KW-1185">Reference proteome</keyword>
<dbReference type="Proteomes" id="UP000663090">
    <property type="component" value="Chromosome"/>
</dbReference>
<dbReference type="EMBL" id="CP071091">
    <property type="protein sequence ID" value="QSQ12998.1"/>
    <property type="molecule type" value="Genomic_DNA"/>
</dbReference>
<dbReference type="PANTHER" id="PTHR10579:SF43">
    <property type="entry name" value="ZINC FINGER (C3HC4-TYPE RING FINGER) FAMILY PROTEIN"/>
    <property type="match status" value="1"/>
</dbReference>
<proteinExistence type="predicted"/>
<gene>
    <name evidence="3" type="ORF">JY572_32330</name>
</gene>
<dbReference type="InterPro" id="IPR051266">
    <property type="entry name" value="CLCR"/>
</dbReference>
<dbReference type="Pfam" id="PF00092">
    <property type="entry name" value="VWA"/>
    <property type="match status" value="1"/>
</dbReference>
<protein>
    <submittedName>
        <fullName evidence="3">von Willebrand factor type A domain-containing protein</fullName>
    </submittedName>
</protein>
<feature type="region of interest" description="Disordered" evidence="1">
    <location>
        <begin position="75"/>
        <end position="101"/>
    </location>
</feature>
<evidence type="ECO:0000256" key="1">
    <source>
        <dbReference type="SAM" id="MobiDB-lite"/>
    </source>
</evidence>
<evidence type="ECO:0000313" key="4">
    <source>
        <dbReference type="Proteomes" id="UP000663090"/>
    </source>
</evidence>